<dbReference type="PANTHER" id="PTHR46084:SF41">
    <property type="entry name" value="LRR RECEPTOR-LIKE SERINE_THREONINE-PROTEIN KINASE-RELATED"/>
    <property type="match status" value="1"/>
</dbReference>
<keyword evidence="5" id="KW-0677">Repeat</keyword>
<sequence>MKRSVGLQFLVATVVCCCSQMGGVSRSISALAAFKRVAFEDPLSALADWNPLDGSPCNWTGVACSVNRDWSSLKGFLTPELRYLGCLQELHLRNNLLLGAIPMERGMLKNLTLLDLSVNRLIGPIPPMLGELTAVTKLYLHSNGLTGKIPPKLGKLNLVEL</sequence>
<evidence type="ECO:0000256" key="7">
    <source>
        <dbReference type="ARBA" id="ARBA00023136"/>
    </source>
</evidence>
<proteinExistence type="predicted"/>
<dbReference type="InterPro" id="IPR013210">
    <property type="entry name" value="LRR_N_plant-typ"/>
</dbReference>
<dbReference type="SUPFAM" id="SSF52058">
    <property type="entry name" value="L domain-like"/>
    <property type="match status" value="1"/>
</dbReference>
<keyword evidence="6" id="KW-1133">Transmembrane helix</keyword>
<name>A0A8J5HXI6_ZINOF</name>
<dbReference type="FunFam" id="3.80.10.10:FF:000383">
    <property type="entry name" value="Leucine-rich repeat receptor protein kinase EMS1"/>
    <property type="match status" value="1"/>
</dbReference>
<evidence type="ECO:0000313" key="11">
    <source>
        <dbReference type="EMBL" id="KAG6521991.1"/>
    </source>
</evidence>
<comment type="caution">
    <text evidence="11">The sequence shown here is derived from an EMBL/GenBank/DDBJ whole genome shotgun (WGS) entry which is preliminary data.</text>
</comment>
<keyword evidence="7" id="KW-0472">Membrane</keyword>
<keyword evidence="3" id="KW-0812">Transmembrane</keyword>
<reference evidence="11 12" key="1">
    <citation type="submission" date="2020-08" db="EMBL/GenBank/DDBJ databases">
        <title>Plant Genome Project.</title>
        <authorList>
            <person name="Zhang R.-G."/>
        </authorList>
    </citation>
    <scope>NUCLEOTIDE SEQUENCE [LARGE SCALE GENOMIC DNA]</scope>
    <source>
        <tissue evidence="11">Rhizome</tissue>
    </source>
</reference>
<evidence type="ECO:0000256" key="9">
    <source>
        <dbReference type="SAM" id="SignalP"/>
    </source>
</evidence>
<keyword evidence="4 9" id="KW-0732">Signal</keyword>
<dbReference type="Pfam" id="PF00560">
    <property type="entry name" value="LRR_1"/>
    <property type="match status" value="2"/>
</dbReference>
<dbReference type="EMBL" id="JACMSC010000005">
    <property type="protein sequence ID" value="KAG6521991.1"/>
    <property type="molecule type" value="Genomic_DNA"/>
</dbReference>
<evidence type="ECO:0000256" key="5">
    <source>
        <dbReference type="ARBA" id="ARBA00022737"/>
    </source>
</evidence>
<feature type="signal peptide" evidence="9">
    <location>
        <begin position="1"/>
        <end position="19"/>
    </location>
</feature>
<evidence type="ECO:0000256" key="4">
    <source>
        <dbReference type="ARBA" id="ARBA00022729"/>
    </source>
</evidence>
<evidence type="ECO:0000313" key="12">
    <source>
        <dbReference type="Proteomes" id="UP000734854"/>
    </source>
</evidence>
<evidence type="ECO:0000256" key="3">
    <source>
        <dbReference type="ARBA" id="ARBA00022692"/>
    </source>
</evidence>
<organism evidence="11 12">
    <name type="scientific">Zingiber officinale</name>
    <name type="common">Ginger</name>
    <name type="synonym">Amomum zingiber</name>
    <dbReference type="NCBI Taxonomy" id="94328"/>
    <lineage>
        <taxon>Eukaryota</taxon>
        <taxon>Viridiplantae</taxon>
        <taxon>Streptophyta</taxon>
        <taxon>Embryophyta</taxon>
        <taxon>Tracheophyta</taxon>
        <taxon>Spermatophyta</taxon>
        <taxon>Magnoliopsida</taxon>
        <taxon>Liliopsida</taxon>
        <taxon>Zingiberales</taxon>
        <taxon>Zingiberaceae</taxon>
        <taxon>Zingiber</taxon>
    </lineage>
</organism>
<dbReference type="PANTHER" id="PTHR46084">
    <property type="entry name" value="PROTEIN MALE DISCOVERER 2"/>
    <property type="match status" value="1"/>
</dbReference>
<dbReference type="Gene3D" id="3.80.10.10">
    <property type="entry name" value="Ribonuclease Inhibitor"/>
    <property type="match status" value="1"/>
</dbReference>
<evidence type="ECO:0000256" key="1">
    <source>
        <dbReference type="ARBA" id="ARBA00004479"/>
    </source>
</evidence>
<gene>
    <name evidence="11" type="ORF">ZIOFF_019125</name>
</gene>
<accession>A0A8J5HXI6</accession>
<evidence type="ECO:0000256" key="2">
    <source>
        <dbReference type="ARBA" id="ARBA00022614"/>
    </source>
</evidence>
<dbReference type="Proteomes" id="UP000734854">
    <property type="component" value="Unassembled WGS sequence"/>
</dbReference>
<keyword evidence="12" id="KW-1185">Reference proteome</keyword>
<keyword evidence="2" id="KW-0433">Leucine-rich repeat</keyword>
<evidence type="ECO:0000259" key="10">
    <source>
        <dbReference type="Pfam" id="PF08263"/>
    </source>
</evidence>
<evidence type="ECO:0000256" key="8">
    <source>
        <dbReference type="ARBA" id="ARBA00037847"/>
    </source>
</evidence>
<dbReference type="InterPro" id="IPR032675">
    <property type="entry name" value="LRR_dom_sf"/>
</dbReference>
<evidence type="ECO:0000256" key="6">
    <source>
        <dbReference type="ARBA" id="ARBA00022989"/>
    </source>
</evidence>
<dbReference type="GO" id="GO:0016020">
    <property type="term" value="C:membrane"/>
    <property type="evidence" value="ECO:0007669"/>
    <property type="project" value="UniProtKB-SubCell"/>
</dbReference>
<protein>
    <recommendedName>
        <fullName evidence="10">Leucine-rich repeat-containing N-terminal plant-type domain-containing protein</fullName>
    </recommendedName>
</protein>
<dbReference type="Pfam" id="PF08263">
    <property type="entry name" value="LRRNT_2"/>
    <property type="match status" value="1"/>
</dbReference>
<feature type="domain" description="Leucine-rich repeat-containing N-terminal plant-type" evidence="10">
    <location>
        <begin position="29"/>
        <end position="65"/>
    </location>
</feature>
<dbReference type="AlphaFoldDB" id="A0A8J5HXI6"/>
<feature type="chain" id="PRO_5035217844" description="Leucine-rich repeat-containing N-terminal plant-type domain-containing protein" evidence="9">
    <location>
        <begin position="20"/>
        <end position="161"/>
    </location>
</feature>
<dbReference type="GO" id="GO:0012505">
    <property type="term" value="C:endomembrane system"/>
    <property type="evidence" value="ECO:0007669"/>
    <property type="project" value="UniProtKB-SubCell"/>
</dbReference>
<dbReference type="InterPro" id="IPR001611">
    <property type="entry name" value="Leu-rich_rpt"/>
</dbReference>
<comment type="subcellular location">
    <subcellularLocation>
        <location evidence="8">Endomembrane system</location>
        <topology evidence="8">Single-pass membrane protein</topology>
    </subcellularLocation>
    <subcellularLocation>
        <location evidence="1">Membrane</location>
        <topology evidence="1">Single-pass type I membrane protein</topology>
    </subcellularLocation>
</comment>